<comment type="subcellular location">
    <subcellularLocation>
        <location evidence="1 8">Cell outer membrane</location>
        <topology evidence="1 8">Multi-pass membrane protein</topology>
    </subcellularLocation>
</comment>
<evidence type="ECO:0000313" key="13">
    <source>
        <dbReference type="Proteomes" id="UP000244450"/>
    </source>
</evidence>
<reference evidence="12 13" key="1">
    <citation type="submission" date="2018-04" db="EMBL/GenBank/DDBJ databases">
        <title>Chitinophaga fuyangensis sp. nov., isolated from soil in a chemical factory.</title>
        <authorList>
            <person name="Chen K."/>
        </authorList>
    </citation>
    <scope>NUCLEOTIDE SEQUENCE [LARGE SCALE GENOMIC DNA]</scope>
    <source>
        <strain evidence="12 13">LY-1</strain>
    </source>
</reference>
<dbReference type="AlphaFoldDB" id="A0A2T7BCW1"/>
<organism evidence="12 13">
    <name type="scientific">Chitinophaga parva</name>
    <dbReference type="NCBI Taxonomy" id="2169414"/>
    <lineage>
        <taxon>Bacteria</taxon>
        <taxon>Pseudomonadati</taxon>
        <taxon>Bacteroidota</taxon>
        <taxon>Chitinophagia</taxon>
        <taxon>Chitinophagales</taxon>
        <taxon>Chitinophagaceae</taxon>
        <taxon>Chitinophaga</taxon>
    </lineage>
</organism>
<evidence type="ECO:0000256" key="8">
    <source>
        <dbReference type="PROSITE-ProRule" id="PRU01360"/>
    </source>
</evidence>
<feature type="domain" description="TonB-dependent receptor-like beta-barrel" evidence="10">
    <location>
        <begin position="438"/>
        <end position="902"/>
    </location>
</feature>
<dbReference type="Gene3D" id="2.60.40.1120">
    <property type="entry name" value="Carboxypeptidase-like, regulatory domain"/>
    <property type="match status" value="1"/>
</dbReference>
<protein>
    <submittedName>
        <fullName evidence="12">SusC/RagA family protein</fullName>
    </submittedName>
</protein>
<keyword evidence="7 8" id="KW-0998">Cell outer membrane</keyword>
<dbReference type="Gene3D" id="2.40.170.20">
    <property type="entry name" value="TonB-dependent receptor, beta-barrel domain"/>
    <property type="match status" value="1"/>
</dbReference>
<dbReference type="SUPFAM" id="SSF56935">
    <property type="entry name" value="Porins"/>
    <property type="match status" value="1"/>
</dbReference>
<dbReference type="NCBIfam" id="TIGR04056">
    <property type="entry name" value="OMP_RagA_SusC"/>
    <property type="match status" value="1"/>
</dbReference>
<feature type="domain" description="TonB-dependent receptor plug" evidence="11">
    <location>
        <begin position="115"/>
        <end position="222"/>
    </location>
</feature>
<evidence type="ECO:0000259" key="11">
    <source>
        <dbReference type="Pfam" id="PF07715"/>
    </source>
</evidence>
<dbReference type="EMBL" id="QCYK01000003">
    <property type="protein sequence ID" value="PUZ22931.1"/>
    <property type="molecule type" value="Genomic_DNA"/>
</dbReference>
<evidence type="ECO:0000256" key="9">
    <source>
        <dbReference type="RuleBase" id="RU003357"/>
    </source>
</evidence>
<evidence type="ECO:0000256" key="2">
    <source>
        <dbReference type="ARBA" id="ARBA00022448"/>
    </source>
</evidence>
<comment type="caution">
    <text evidence="12">The sequence shown here is derived from an EMBL/GenBank/DDBJ whole genome shotgun (WGS) entry which is preliminary data.</text>
</comment>
<proteinExistence type="inferred from homology"/>
<comment type="similarity">
    <text evidence="8 9">Belongs to the TonB-dependent receptor family.</text>
</comment>
<evidence type="ECO:0000256" key="1">
    <source>
        <dbReference type="ARBA" id="ARBA00004571"/>
    </source>
</evidence>
<dbReference type="InterPro" id="IPR039426">
    <property type="entry name" value="TonB-dep_rcpt-like"/>
</dbReference>
<dbReference type="Pfam" id="PF00593">
    <property type="entry name" value="TonB_dep_Rec_b-barrel"/>
    <property type="match status" value="1"/>
</dbReference>
<name>A0A2T7BCW1_9BACT</name>
<dbReference type="NCBIfam" id="TIGR04057">
    <property type="entry name" value="SusC_RagA_signa"/>
    <property type="match status" value="1"/>
</dbReference>
<dbReference type="InterPro" id="IPR023997">
    <property type="entry name" value="TonB-dep_OMP_SusC/RagA_CS"/>
</dbReference>
<dbReference type="InterPro" id="IPR037066">
    <property type="entry name" value="Plug_dom_sf"/>
</dbReference>
<dbReference type="InterPro" id="IPR000531">
    <property type="entry name" value="Beta-barrel_TonB"/>
</dbReference>
<evidence type="ECO:0000313" key="12">
    <source>
        <dbReference type="EMBL" id="PUZ22931.1"/>
    </source>
</evidence>
<keyword evidence="13" id="KW-1185">Reference proteome</keyword>
<dbReference type="SUPFAM" id="SSF49464">
    <property type="entry name" value="Carboxypeptidase regulatory domain-like"/>
    <property type="match status" value="1"/>
</dbReference>
<evidence type="ECO:0000256" key="3">
    <source>
        <dbReference type="ARBA" id="ARBA00022452"/>
    </source>
</evidence>
<keyword evidence="3 8" id="KW-1134">Transmembrane beta strand</keyword>
<keyword evidence="2 8" id="KW-0813">Transport</keyword>
<dbReference type="InterPro" id="IPR008969">
    <property type="entry name" value="CarboxyPept-like_regulatory"/>
</dbReference>
<dbReference type="Pfam" id="PF13715">
    <property type="entry name" value="CarbopepD_reg_2"/>
    <property type="match status" value="1"/>
</dbReference>
<dbReference type="OrthoDB" id="9768177at2"/>
<dbReference type="InterPro" id="IPR012910">
    <property type="entry name" value="Plug_dom"/>
</dbReference>
<dbReference type="Pfam" id="PF07715">
    <property type="entry name" value="Plug"/>
    <property type="match status" value="1"/>
</dbReference>
<sequence>MLRTLLSVMLVFCCGIVLAQDRYIIHGQVRAAENGEPLPGASVTVNKSPHGVFTDENGRFSIPVASLTGTVSVSYVGREAAEVPLKGDTSITINLKASNKQLDEVVAVAYATVKKSAFPGSVSSIQADKIENRQTSNITNALQGLVAGVQTESASGQPGNASDIRIRGVGSVNASSAPLFVLDGAPYYGDINAINPADVQSITVLKDATAANLYGASAANGVIVITTKQGKKSDNVAVTATVNQGWSSRAVKDYAQLNTQQYFELTWEAIRNNQMDNGLSADAAAVKASELLTSNQYLNINPYGPGFPQPVGTDGKLVPGAKLLWNDNWENAMHQNAGYTQAQLSLSGGNDKGNYYISGGYLDNQGLYLKSGFKRYSIRSNVNLQARKWLRVGLDFNASSTTQDAPPSTDSQTGNVVNFGRSIPGFYPIYQRNADGTFILDDKGQQQFDFGTYRPSAALANENLVGSIPLDRYRLTRENASARTFAEATLYKDLKFKTSYNVDYISSNGLTYYNSQYGDYASIGGLVDKSSSRTVSYTWNNILTYDHDFTGGHHLNLLAGHEYYSFNYTNLSGERQNFSYPGFYEPVAASVLNSFTGQSDVYNKLSFFGQGQYSFRNKYYFTASLRSDASSRFSPQERWGTFYSVGASWHMADEPWLSNVTWINALTPKVSYGASGNDNLTDNGSPNYYAYQALYAITPNQSAGGATTLRLATPNLKWESNISTNVAVDFAFFKNRLSGTIGFYNRQSKDLLFPKPLTPSTGFSTIYANIGSLRNRGWEFEFNVIPVSTKDFRWNLAVNGTFNKNKITSLPQNEIISGTKKLMVGKSIYEFYIRQWAGVDPKNGDPLWYTTDAATGAKTTTNLYKNAGLYYSGSSLPDVYGGITNTFDYKGFELSFMVSYSLGGKVLDGDYLALMNNGNSFGHSWSTEILDRWTPEHTNTDVPRLSTITQGAWNQTSTRFLYSASYARLKYATLAYNLPKAWMQRANLTNLKVYVTGENLLTFYGHKGMDPEQSIDGTTFYQYPTLRTLSVGLQLGF</sequence>
<dbReference type="PROSITE" id="PS52016">
    <property type="entry name" value="TONB_DEPENDENT_REC_3"/>
    <property type="match status" value="1"/>
</dbReference>
<dbReference type="GO" id="GO:0009279">
    <property type="term" value="C:cell outer membrane"/>
    <property type="evidence" value="ECO:0007669"/>
    <property type="project" value="UniProtKB-SubCell"/>
</dbReference>
<dbReference type="RefSeq" id="WP_108688675.1">
    <property type="nucleotide sequence ID" value="NZ_QCYK01000003.1"/>
</dbReference>
<dbReference type="InterPro" id="IPR023996">
    <property type="entry name" value="TonB-dep_OMP_SusC/RagA"/>
</dbReference>
<evidence type="ECO:0000256" key="6">
    <source>
        <dbReference type="ARBA" id="ARBA00023136"/>
    </source>
</evidence>
<keyword evidence="4 8" id="KW-0812">Transmembrane</keyword>
<evidence type="ECO:0000256" key="5">
    <source>
        <dbReference type="ARBA" id="ARBA00023077"/>
    </source>
</evidence>
<evidence type="ECO:0000256" key="7">
    <source>
        <dbReference type="ARBA" id="ARBA00023237"/>
    </source>
</evidence>
<evidence type="ECO:0000256" key="4">
    <source>
        <dbReference type="ARBA" id="ARBA00022692"/>
    </source>
</evidence>
<keyword evidence="6 8" id="KW-0472">Membrane</keyword>
<keyword evidence="5 9" id="KW-0798">TonB box</keyword>
<evidence type="ECO:0000259" key="10">
    <source>
        <dbReference type="Pfam" id="PF00593"/>
    </source>
</evidence>
<gene>
    <name evidence="12" type="ORF">DCC81_21180</name>
</gene>
<dbReference type="InterPro" id="IPR036942">
    <property type="entry name" value="Beta-barrel_TonB_sf"/>
</dbReference>
<accession>A0A2T7BCW1</accession>
<dbReference type="Gene3D" id="2.170.130.10">
    <property type="entry name" value="TonB-dependent receptor, plug domain"/>
    <property type="match status" value="1"/>
</dbReference>
<dbReference type="Proteomes" id="UP000244450">
    <property type="component" value="Unassembled WGS sequence"/>
</dbReference>